<sequence length="220" mass="24568">MNVITFLNQGNGTVWAEVRDGDATVYRTTEYVTERMAYADAYCWVAFHGGETKMTESLVKPGERFKAMGDFSKEVGTCWREFSAEHVMQRIATYAEHGVPAVRKTGPRGEYIEIGRNGSSYAQYHVMAADAPDSTDRNVMLTPNGVETKTRPELYGTPAYFGKVEWFDVVDRVTDELLMPWEVSRVDGKEVIVNGPKGLVITGLKSLTEAAEAIHLQRIS</sequence>
<proteinExistence type="predicted"/>
<protein>
    <submittedName>
        <fullName evidence="1">Uncharacterized protein</fullName>
    </submittedName>
</protein>
<organism evidence="1 2">
    <name type="scientific">Streptomyces phage Rowa</name>
    <dbReference type="NCBI Taxonomy" id="2059883"/>
    <lineage>
        <taxon>Viruses</taxon>
        <taxon>Duplodnaviria</taxon>
        <taxon>Heunggongvirae</taxon>
        <taxon>Uroviricota</taxon>
        <taxon>Caudoviricetes</taxon>
        <taxon>Rowavirus</taxon>
        <taxon>Rowavirus rowa</taxon>
    </lineage>
</organism>
<dbReference type="Proteomes" id="UP000240214">
    <property type="component" value="Segment"/>
</dbReference>
<dbReference type="EMBL" id="MG593803">
    <property type="protein sequence ID" value="AUG87289.1"/>
    <property type="molecule type" value="Genomic_DNA"/>
</dbReference>
<gene>
    <name evidence="1" type="ORF">SEA_ROWA_25</name>
</gene>
<keyword evidence="2" id="KW-1185">Reference proteome</keyword>
<evidence type="ECO:0000313" key="2">
    <source>
        <dbReference type="Proteomes" id="UP000240214"/>
    </source>
</evidence>
<reference evidence="2" key="1">
    <citation type="submission" date="2017-11" db="EMBL/GenBank/DDBJ databases">
        <authorList>
            <person name="Han C.G."/>
        </authorList>
    </citation>
    <scope>NUCLEOTIDE SEQUENCE [LARGE SCALE GENOMIC DNA]</scope>
</reference>
<name>A0A2H5BLT1_9CAUD</name>
<evidence type="ECO:0000313" key="1">
    <source>
        <dbReference type="EMBL" id="AUG87289.1"/>
    </source>
</evidence>
<accession>A0A2H5BLT1</accession>